<reference evidence="1" key="1">
    <citation type="submission" date="2020-05" db="EMBL/GenBank/DDBJ databases">
        <title>Large-scale comparative analyses of tick genomes elucidate their genetic diversity and vector capacities.</title>
        <authorList>
            <person name="Jia N."/>
            <person name="Wang J."/>
            <person name="Shi W."/>
            <person name="Du L."/>
            <person name="Sun Y."/>
            <person name="Zhan W."/>
            <person name="Jiang J."/>
            <person name="Wang Q."/>
            <person name="Zhang B."/>
            <person name="Ji P."/>
            <person name="Sakyi L.B."/>
            <person name="Cui X."/>
            <person name="Yuan T."/>
            <person name="Jiang B."/>
            <person name="Yang W."/>
            <person name="Lam T.T.-Y."/>
            <person name="Chang Q."/>
            <person name="Ding S."/>
            <person name="Wang X."/>
            <person name="Zhu J."/>
            <person name="Ruan X."/>
            <person name="Zhao L."/>
            <person name="Wei J."/>
            <person name="Que T."/>
            <person name="Du C."/>
            <person name="Cheng J."/>
            <person name="Dai P."/>
            <person name="Han X."/>
            <person name="Huang E."/>
            <person name="Gao Y."/>
            <person name="Liu J."/>
            <person name="Shao H."/>
            <person name="Ye R."/>
            <person name="Li L."/>
            <person name="Wei W."/>
            <person name="Wang X."/>
            <person name="Wang C."/>
            <person name="Yang T."/>
            <person name="Huo Q."/>
            <person name="Li W."/>
            <person name="Guo W."/>
            <person name="Chen H."/>
            <person name="Zhou L."/>
            <person name="Ni X."/>
            <person name="Tian J."/>
            <person name="Zhou Y."/>
            <person name="Sheng Y."/>
            <person name="Liu T."/>
            <person name="Pan Y."/>
            <person name="Xia L."/>
            <person name="Li J."/>
            <person name="Zhao F."/>
            <person name="Cao W."/>
        </authorList>
    </citation>
    <scope>NUCLEOTIDE SEQUENCE</scope>
    <source>
        <strain evidence="1">Hyas-2018</strain>
    </source>
</reference>
<name>A0ACB7TN72_HYAAI</name>
<keyword evidence="2" id="KW-1185">Reference proteome</keyword>
<sequence length="221" mass="24176">MPTYGVLETFHGEGAAWTEYLERVKLFFDANSVPEEKKKSVFLTCCGSSTYSLLRSLLTPRAPDQKLLCDASARKDPLPQPGDRVFTRNIRPGPAWLAGTVTKPTSSSSVQVQLENGDLCNRHGDHIRHAANGTPAACRASKSEPPTAAIAREAKERDSEADVEPPPPFVLSPQQPAFVPPIQEEQQSSMVPNFAPSPGDVAGPHLRRSTRSRKPVTFYRT</sequence>
<evidence type="ECO:0000313" key="1">
    <source>
        <dbReference type="EMBL" id="KAH6946807.1"/>
    </source>
</evidence>
<protein>
    <submittedName>
        <fullName evidence="1">Uncharacterized protein</fullName>
    </submittedName>
</protein>
<accession>A0ACB7TN72</accession>
<organism evidence="1 2">
    <name type="scientific">Hyalomma asiaticum</name>
    <name type="common">Tick</name>
    <dbReference type="NCBI Taxonomy" id="266040"/>
    <lineage>
        <taxon>Eukaryota</taxon>
        <taxon>Metazoa</taxon>
        <taxon>Ecdysozoa</taxon>
        <taxon>Arthropoda</taxon>
        <taxon>Chelicerata</taxon>
        <taxon>Arachnida</taxon>
        <taxon>Acari</taxon>
        <taxon>Parasitiformes</taxon>
        <taxon>Ixodida</taxon>
        <taxon>Ixodoidea</taxon>
        <taxon>Ixodidae</taxon>
        <taxon>Hyalomminae</taxon>
        <taxon>Hyalomma</taxon>
    </lineage>
</organism>
<comment type="caution">
    <text evidence="1">The sequence shown here is derived from an EMBL/GenBank/DDBJ whole genome shotgun (WGS) entry which is preliminary data.</text>
</comment>
<proteinExistence type="predicted"/>
<gene>
    <name evidence="1" type="ORF">HPB50_015373</name>
</gene>
<dbReference type="Proteomes" id="UP000821845">
    <property type="component" value="Chromosome 1"/>
</dbReference>
<evidence type="ECO:0000313" key="2">
    <source>
        <dbReference type="Proteomes" id="UP000821845"/>
    </source>
</evidence>
<dbReference type="EMBL" id="CM023481">
    <property type="protein sequence ID" value="KAH6946807.1"/>
    <property type="molecule type" value="Genomic_DNA"/>
</dbReference>